<dbReference type="SUPFAM" id="SSF56925">
    <property type="entry name" value="OMPA-like"/>
    <property type="match status" value="1"/>
</dbReference>
<dbReference type="STRING" id="1325564.NSJP_0827"/>
<proteinExistence type="predicted"/>
<dbReference type="Gene3D" id="2.40.160.20">
    <property type="match status" value="1"/>
</dbReference>
<reference evidence="2 3" key="1">
    <citation type="submission" date="2017-03" db="EMBL/GenBank/DDBJ databases">
        <authorList>
            <person name="Afonso C.L."/>
            <person name="Miller P.J."/>
            <person name="Scott M.A."/>
            <person name="Spackman E."/>
            <person name="Goraichik I."/>
            <person name="Dimitrov K.M."/>
            <person name="Suarez D.L."/>
            <person name="Swayne D.E."/>
        </authorList>
    </citation>
    <scope>NUCLEOTIDE SEQUENCE [LARGE SCALE GENOMIC DNA]</scope>
    <source>
        <strain evidence="2">Genome sequencing of Nitrospira japonica strain NJ11</strain>
    </source>
</reference>
<name>A0A1W1I2B0_9BACT</name>
<feature type="signal peptide" evidence="1">
    <location>
        <begin position="1"/>
        <end position="22"/>
    </location>
</feature>
<keyword evidence="3" id="KW-1185">Reference proteome</keyword>
<evidence type="ECO:0000313" key="3">
    <source>
        <dbReference type="Proteomes" id="UP000192042"/>
    </source>
</evidence>
<accession>A0A1W1I2B0</accession>
<dbReference type="EMBL" id="LT828648">
    <property type="protein sequence ID" value="SLM46999.1"/>
    <property type="molecule type" value="Genomic_DNA"/>
</dbReference>
<evidence type="ECO:0000313" key="2">
    <source>
        <dbReference type="EMBL" id="SLM46999.1"/>
    </source>
</evidence>
<dbReference type="InterPro" id="IPR011250">
    <property type="entry name" value="OMP/PagP_B-barrel"/>
</dbReference>
<dbReference type="OrthoDB" id="9787315at2"/>
<gene>
    <name evidence="2" type="ORF">NSJP_0827</name>
</gene>
<dbReference type="Proteomes" id="UP000192042">
    <property type="component" value="Chromosome I"/>
</dbReference>
<feature type="chain" id="PRO_5012574121" evidence="1">
    <location>
        <begin position="23"/>
        <end position="213"/>
    </location>
</feature>
<dbReference type="RefSeq" id="WP_080885601.1">
    <property type="nucleotide sequence ID" value="NZ_LT828648.1"/>
</dbReference>
<sequence>MARSIWAFGLLALLSLPFTVRAETETHTDVYISLYALGSWPYDRDAFVLTGPAPGTSVGSGAGAGLKVAVFPVMGRGFFGIELESMGNSSNLSVPLTTGPGAGSVGRTNLWVFNSMANLILRYPGLPVIPYIGIGGGLSQGVLSGANIPGRSDQDFESSATFGYQFFGGLQTNVTKRIFLFGEYKYLSANYHWQSLSLEYRSQYLGAGIGLRF</sequence>
<keyword evidence="1" id="KW-0732">Signal</keyword>
<evidence type="ECO:0000256" key="1">
    <source>
        <dbReference type="SAM" id="SignalP"/>
    </source>
</evidence>
<organism evidence="2 3">
    <name type="scientific">Nitrospira japonica</name>
    <dbReference type="NCBI Taxonomy" id="1325564"/>
    <lineage>
        <taxon>Bacteria</taxon>
        <taxon>Pseudomonadati</taxon>
        <taxon>Nitrospirota</taxon>
        <taxon>Nitrospiria</taxon>
        <taxon>Nitrospirales</taxon>
        <taxon>Nitrospiraceae</taxon>
        <taxon>Nitrospira</taxon>
    </lineage>
</organism>
<dbReference type="KEGG" id="nja:NSJP_0827"/>
<protein>
    <submittedName>
        <fullName evidence="2">Uncharacterized protein</fullName>
    </submittedName>
</protein>
<dbReference type="AlphaFoldDB" id="A0A1W1I2B0"/>